<name>A0A7W4J7C1_9PROT</name>
<dbReference type="RefSeq" id="WP_182943356.1">
    <property type="nucleotide sequence ID" value="NZ_JABEQH010000010.1"/>
</dbReference>
<dbReference type="SUPFAM" id="SSF51905">
    <property type="entry name" value="FAD/NAD(P)-binding domain"/>
    <property type="match status" value="1"/>
</dbReference>
<feature type="domain" description="Amine oxidase" evidence="1">
    <location>
        <begin position="12"/>
        <end position="422"/>
    </location>
</feature>
<reference evidence="2 3" key="1">
    <citation type="submission" date="2020-04" db="EMBL/GenBank/DDBJ databases">
        <title>Description of novel Gluconacetobacter.</title>
        <authorList>
            <person name="Sombolestani A."/>
        </authorList>
    </citation>
    <scope>NUCLEOTIDE SEQUENCE [LARGE SCALE GENOMIC DNA]</scope>
    <source>
        <strain evidence="2 3">LMG 21312</strain>
    </source>
</reference>
<proteinExistence type="predicted"/>
<organism evidence="2 3">
    <name type="scientific">Gluconacetobacter johannae</name>
    <dbReference type="NCBI Taxonomy" id="112140"/>
    <lineage>
        <taxon>Bacteria</taxon>
        <taxon>Pseudomonadati</taxon>
        <taxon>Pseudomonadota</taxon>
        <taxon>Alphaproteobacteria</taxon>
        <taxon>Acetobacterales</taxon>
        <taxon>Acetobacteraceae</taxon>
        <taxon>Gluconacetobacter</taxon>
    </lineage>
</organism>
<evidence type="ECO:0000313" key="2">
    <source>
        <dbReference type="EMBL" id="MBB2176017.1"/>
    </source>
</evidence>
<dbReference type="NCBIfam" id="TIGR03467">
    <property type="entry name" value="HpnE"/>
    <property type="match status" value="1"/>
</dbReference>
<gene>
    <name evidence="2" type="ORF">HLH21_08745</name>
</gene>
<keyword evidence="3" id="KW-1185">Reference proteome</keyword>
<dbReference type="PRINTS" id="PR00419">
    <property type="entry name" value="ADXRDTASE"/>
</dbReference>
<dbReference type="Gene3D" id="3.90.660.10">
    <property type="match status" value="1"/>
</dbReference>
<dbReference type="GO" id="GO:0016491">
    <property type="term" value="F:oxidoreductase activity"/>
    <property type="evidence" value="ECO:0007669"/>
    <property type="project" value="InterPro"/>
</dbReference>
<dbReference type="InterPro" id="IPR050464">
    <property type="entry name" value="Zeta_carotene_desat/Oxidored"/>
</dbReference>
<dbReference type="EMBL" id="JABEQH010000010">
    <property type="protein sequence ID" value="MBB2176017.1"/>
    <property type="molecule type" value="Genomic_DNA"/>
</dbReference>
<sequence length="437" mass="45572">MTGHVHIVGGGLAGLSAAVELAGSGVRITVYEAGPACGGRARSYEDRHLGCRIDNGNHLLLSANDAVFRYLGLIGAERSLTGPGRPIFPFVDLGDRSRWTLDLSRGRVPFWLLSKRRRVPGMRLSEIRGLTRLTQAGPDETVADCLSPGMLATRLLAPFAVSALNTPCDTGSAALLGAVIRESLAKGGRACIPCFPEVGLSESFVDPALAHLSLLKAEVETGCRVAAVEVADGRVTGLRLPGRLVPVGPDDTVILAVPAPVAAGLLAGKVPGFTAPDAFESILNVHFRMPVPPLALGALGQARFIGIVGGIGEWVFVKGDVLSVTVSAANRYADRDPDALAATIWDEVRIALDPALAGPLPVAMPPVRVVREKRATFAATPAQERLRPGCETALGNLLLAGDWTATGLPATIEGAMRSGATAIRVLRARGRSARATG</sequence>
<dbReference type="PANTHER" id="PTHR42923:SF47">
    <property type="entry name" value="BLR3003 PROTEIN"/>
    <property type="match status" value="1"/>
</dbReference>
<dbReference type="PANTHER" id="PTHR42923">
    <property type="entry name" value="PROTOPORPHYRINOGEN OXIDASE"/>
    <property type="match status" value="1"/>
</dbReference>
<dbReference type="Pfam" id="PF01593">
    <property type="entry name" value="Amino_oxidase"/>
    <property type="match status" value="1"/>
</dbReference>
<accession>A0A7W4J7C1</accession>
<dbReference type="InterPro" id="IPR002937">
    <property type="entry name" value="Amino_oxidase"/>
</dbReference>
<dbReference type="AlphaFoldDB" id="A0A7W4J7C1"/>
<dbReference type="InterPro" id="IPR017830">
    <property type="entry name" value="SQase_HpnE"/>
</dbReference>
<evidence type="ECO:0000313" key="3">
    <source>
        <dbReference type="Proteomes" id="UP000561066"/>
    </source>
</evidence>
<dbReference type="Proteomes" id="UP000561066">
    <property type="component" value="Unassembled WGS sequence"/>
</dbReference>
<dbReference type="InterPro" id="IPR036188">
    <property type="entry name" value="FAD/NAD-bd_sf"/>
</dbReference>
<protein>
    <submittedName>
        <fullName evidence="2">NAD(P)-binding protein</fullName>
    </submittedName>
</protein>
<comment type="caution">
    <text evidence="2">The sequence shown here is derived from an EMBL/GenBank/DDBJ whole genome shotgun (WGS) entry which is preliminary data.</text>
</comment>
<dbReference type="Gene3D" id="3.50.50.60">
    <property type="entry name" value="FAD/NAD(P)-binding domain"/>
    <property type="match status" value="2"/>
</dbReference>
<evidence type="ECO:0000259" key="1">
    <source>
        <dbReference type="Pfam" id="PF01593"/>
    </source>
</evidence>